<protein>
    <submittedName>
        <fullName evidence="1">Uncharacterized protein</fullName>
    </submittedName>
</protein>
<proteinExistence type="predicted"/>
<evidence type="ECO:0000313" key="1">
    <source>
        <dbReference type="EMBL" id="CAG7580889.1"/>
    </source>
</evidence>
<accession>A0A8D9C966</accession>
<gene>
    <name evidence="1" type="ORF">SLAVMIC_00591</name>
</gene>
<reference evidence="1" key="1">
    <citation type="submission" date="2021-06" db="EMBL/GenBank/DDBJ databases">
        <authorList>
            <person name="Gannon L."/>
            <person name="Redgwell R T."/>
            <person name="Michniewski S."/>
            <person name="Harrison D C."/>
            <person name="Millard A."/>
        </authorList>
    </citation>
    <scope>NUCLEOTIDE SEQUENCE</scope>
</reference>
<dbReference type="EMBL" id="OU342829">
    <property type="protein sequence ID" value="CAG7580889.1"/>
    <property type="molecule type" value="Genomic_DNA"/>
</dbReference>
<organism evidence="1">
    <name type="scientific">uncultured marine phage</name>
    <dbReference type="NCBI Taxonomy" id="707152"/>
    <lineage>
        <taxon>Viruses</taxon>
        <taxon>environmental samples</taxon>
    </lineage>
</organism>
<sequence length="126" mass="14579">MFNLTSSELQPNKFYKYGSNTIQFIEDLGGREYRPAIEDINGEVIIDALWVAVLKIKIVGYSGVENTNRPIQIKISEQTTEISPTAKFFSEDVDMEKIKRYIKIEQDRISNIEGNLKFLNEIIWSK</sequence>
<name>A0A8D9C966_9VIRU</name>